<dbReference type="PANTHER" id="PTHR48277:SF1">
    <property type="entry name" value="MITOCHONDRIAL RIBOSOMAL PROTEIN S5"/>
    <property type="match status" value="1"/>
</dbReference>
<dbReference type="InterPro" id="IPR020568">
    <property type="entry name" value="Ribosomal_Su5_D2-typ_SF"/>
</dbReference>
<dbReference type="InterPro" id="IPR005324">
    <property type="entry name" value="Ribosomal_uS5_C"/>
</dbReference>
<protein>
    <submittedName>
        <fullName evidence="9">30S ribosomal protein S5</fullName>
    </submittedName>
</protein>
<comment type="caution">
    <text evidence="9">The sequence shown here is derived from an EMBL/GenBank/DDBJ whole genome shotgun (WGS) entry which is preliminary data.</text>
</comment>
<keyword evidence="2 4" id="KW-0689">Ribosomal protein</keyword>
<comment type="similarity">
    <text evidence="1 5">Belongs to the universal ribosomal protein uS5 family.</text>
</comment>
<evidence type="ECO:0000256" key="4">
    <source>
        <dbReference type="PROSITE-ProRule" id="PRU00268"/>
    </source>
</evidence>
<feature type="domain" description="S5 DRBM" evidence="8">
    <location>
        <begin position="112"/>
        <end position="175"/>
    </location>
</feature>
<proteinExistence type="inferred from homology"/>
<keyword evidence="3 4" id="KW-0687">Ribonucleoprotein</keyword>
<dbReference type="InParanoid" id="A0A2P6NSX4"/>
<dbReference type="GO" id="GO:0006412">
    <property type="term" value="P:translation"/>
    <property type="evidence" value="ECO:0007669"/>
    <property type="project" value="InterPro"/>
</dbReference>
<accession>A0A2P6NSX4</accession>
<dbReference type="STRING" id="1890364.A0A2P6NSX4"/>
<reference evidence="9 10" key="1">
    <citation type="journal article" date="2018" name="Genome Biol. Evol.">
        <title>Multiple Roots of Fruiting Body Formation in Amoebozoa.</title>
        <authorList>
            <person name="Hillmann F."/>
            <person name="Forbes G."/>
            <person name="Novohradska S."/>
            <person name="Ferling I."/>
            <person name="Riege K."/>
            <person name="Groth M."/>
            <person name="Westermann M."/>
            <person name="Marz M."/>
            <person name="Spaller T."/>
            <person name="Winckler T."/>
            <person name="Schaap P."/>
            <person name="Glockner G."/>
        </authorList>
    </citation>
    <scope>NUCLEOTIDE SEQUENCE [LARGE SCALE GENOMIC DNA]</scope>
    <source>
        <strain evidence="9 10">Jena</strain>
    </source>
</reference>
<dbReference type="AlphaFoldDB" id="A0A2P6NSX4"/>
<dbReference type="EMBL" id="MDYQ01000023">
    <property type="protein sequence ID" value="PRP87065.1"/>
    <property type="molecule type" value="Genomic_DNA"/>
</dbReference>
<dbReference type="GO" id="GO:0003735">
    <property type="term" value="F:structural constituent of ribosome"/>
    <property type="evidence" value="ECO:0007669"/>
    <property type="project" value="UniProtKB-UniRule"/>
</dbReference>
<dbReference type="FunFam" id="3.30.230.10:FF:000002">
    <property type="entry name" value="30S ribosomal protein S5"/>
    <property type="match status" value="1"/>
</dbReference>
<dbReference type="InterPro" id="IPR014721">
    <property type="entry name" value="Ribsml_uS5_D2-typ_fold_subgr"/>
</dbReference>
<evidence type="ECO:0000256" key="5">
    <source>
        <dbReference type="RuleBase" id="RU003823"/>
    </source>
</evidence>
<keyword evidence="6" id="KW-0175">Coiled coil</keyword>
<dbReference type="PANTHER" id="PTHR48277">
    <property type="entry name" value="MITOCHONDRIAL RIBOSOMAL PROTEIN S5"/>
    <property type="match status" value="1"/>
</dbReference>
<dbReference type="InterPro" id="IPR000851">
    <property type="entry name" value="Ribosomal_uS5"/>
</dbReference>
<dbReference type="Pfam" id="PF03719">
    <property type="entry name" value="Ribosomal_S5_C"/>
    <property type="match status" value="1"/>
</dbReference>
<evidence type="ECO:0000256" key="2">
    <source>
        <dbReference type="ARBA" id="ARBA00022980"/>
    </source>
</evidence>
<evidence type="ECO:0000256" key="3">
    <source>
        <dbReference type="ARBA" id="ARBA00023274"/>
    </source>
</evidence>
<organism evidence="9 10">
    <name type="scientific">Planoprotostelium fungivorum</name>
    <dbReference type="NCBI Taxonomy" id="1890364"/>
    <lineage>
        <taxon>Eukaryota</taxon>
        <taxon>Amoebozoa</taxon>
        <taxon>Evosea</taxon>
        <taxon>Variosea</taxon>
        <taxon>Cavosteliida</taxon>
        <taxon>Cavosteliaceae</taxon>
        <taxon>Planoprotostelium</taxon>
    </lineage>
</organism>
<evidence type="ECO:0000256" key="1">
    <source>
        <dbReference type="ARBA" id="ARBA00008945"/>
    </source>
</evidence>
<keyword evidence="10" id="KW-1185">Reference proteome</keyword>
<feature type="region of interest" description="Disordered" evidence="7">
    <location>
        <begin position="44"/>
        <end position="87"/>
    </location>
</feature>
<dbReference type="PROSITE" id="PS50881">
    <property type="entry name" value="S5_DSRBD"/>
    <property type="match status" value="1"/>
</dbReference>
<dbReference type="Pfam" id="PF00333">
    <property type="entry name" value="Ribosomal_S5"/>
    <property type="match status" value="1"/>
</dbReference>
<evidence type="ECO:0000256" key="6">
    <source>
        <dbReference type="SAM" id="Coils"/>
    </source>
</evidence>
<dbReference type="GO" id="GO:1990904">
    <property type="term" value="C:ribonucleoprotein complex"/>
    <property type="evidence" value="ECO:0007669"/>
    <property type="project" value="UniProtKB-UniRule"/>
</dbReference>
<sequence length="363" mass="40885">MIRLTNLRGLQIKSISDGNVIRSPLNNMTKPEGLHTALNTRVQSPTQPIRTKWHRVPDPSTFNKQNRGTNRHGMLKPGVLMSDVDPKRYPVDTDPFTEEDYSQMGQPTHVLNRGSIVKIGRHSNVTAGGRIMSFSALVVMGDGKGTAGIGYGKSETAVKAVVFAQKDVMKNLVSVYRLEDRTISHDMTVKYRATKLLVKKHHKGAGLRGHPSVAALAHCFGFEDLLFKIHGSVNPHNVLRAFIMAARQSKSPAEQAREQGKVFIDITKVLNPKLNETPFKFSNMTPHNLWDDDRVFKNSSSIIEPGIFVPNAPTVDLEEKELRVARFYKRRMEELKKEVPEIDQQTINYAKKVLERESLKEDQ</sequence>
<gene>
    <name evidence="9" type="ORF">PROFUN_04801</name>
</gene>
<dbReference type="SUPFAM" id="SSF54211">
    <property type="entry name" value="Ribosomal protein S5 domain 2-like"/>
    <property type="match status" value="1"/>
</dbReference>
<dbReference type="Gene3D" id="3.30.230.10">
    <property type="match status" value="1"/>
</dbReference>
<dbReference type="GO" id="GO:0005737">
    <property type="term" value="C:cytoplasm"/>
    <property type="evidence" value="ECO:0007669"/>
    <property type="project" value="UniProtKB-ARBA"/>
</dbReference>
<name>A0A2P6NSX4_9EUKA</name>
<dbReference type="InterPro" id="IPR013810">
    <property type="entry name" value="Ribosomal_uS5_N"/>
</dbReference>
<dbReference type="OrthoDB" id="309483at2759"/>
<dbReference type="GO" id="GO:0003723">
    <property type="term" value="F:RNA binding"/>
    <property type="evidence" value="ECO:0007669"/>
    <property type="project" value="InterPro"/>
</dbReference>
<evidence type="ECO:0000256" key="7">
    <source>
        <dbReference type="SAM" id="MobiDB-lite"/>
    </source>
</evidence>
<dbReference type="SUPFAM" id="SSF54768">
    <property type="entry name" value="dsRNA-binding domain-like"/>
    <property type="match status" value="1"/>
</dbReference>
<evidence type="ECO:0000313" key="10">
    <source>
        <dbReference type="Proteomes" id="UP000241769"/>
    </source>
</evidence>
<evidence type="ECO:0000259" key="8">
    <source>
        <dbReference type="PROSITE" id="PS50881"/>
    </source>
</evidence>
<dbReference type="Proteomes" id="UP000241769">
    <property type="component" value="Unassembled WGS sequence"/>
</dbReference>
<feature type="coiled-coil region" evidence="6">
    <location>
        <begin position="318"/>
        <end position="345"/>
    </location>
</feature>
<dbReference type="Gene3D" id="3.30.160.20">
    <property type="match status" value="1"/>
</dbReference>
<dbReference type="GO" id="GO:0005840">
    <property type="term" value="C:ribosome"/>
    <property type="evidence" value="ECO:0007669"/>
    <property type="project" value="UniProtKB-KW"/>
</dbReference>
<evidence type="ECO:0000313" key="9">
    <source>
        <dbReference type="EMBL" id="PRP87065.1"/>
    </source>
</evidence>